<comment type="caution">
    <text evidence="2">The sequence shown here is derived from an EMBL/GenBank/DDBJ whole genome shotgun (WGS) entry which is preliminary data.</text>
</comment>
<evidence type="ECO:0000313" key="2">
    <source>
        <dbReference type="EMBL" id="GGZ80162.1"/>
    </source>
</evidence>
<feature type="domain" description="Fido" evidence="1">
    <location>
        <begin position="5"/>
        <end position="123"/>
    </location>
</feature>
<dbReference type="Proteomes" id="UP000623010">
    <property type="component" value="Unassembled WGS sequence"/>
</dbReference>
<evidence type="ECO:0000259" key="1">
    <source>
        <dbReference type="PROSITE" id="PS51459"/>
    </source>
</evidence>
<dbReference type="InterPro" id="IPR006440">
    <property type="entry name" value="Doc"/>
</dbReference>
<dbReference type="InterPro" id="IPR003812">
    <property type="entry name" value="Fido"/>
</dbReference>
<dbReference type="Pfam" id="PF02661">
    <property type="entry name" value="Fic"/>
    <property type="match status" value="1"/>
</dbReference>
<dbReference type="InterPro" id="IPR053737">
    <property type="entry name" value="Type_II_TA_Toxin"/>
</dbReference>
<dbReference type="PROSITE" id="PS51459">
    <property type="entry name" value="FIDO"/>
    <property type="match status" value="1"/>
</dbReference>
<gene>
    <name evidence="2" type="primary">doc</name>
    <name evidence="2" type="ORF">GCM10010389_17340</name>
</gene>
<dbReference type="RefSeq" id="WP_190056734.1">
    <property type="nucleotide sequence ID" value="NZ_BMWH01000004.1"/>
</dbReference>
<reference evidence="2" key="2">
    <citation type="submission" date="2020-09" db="EMBL/GenBank/DDBJ databases">
        <authorList>
            <person name="Sun Q."/>
            <person name="Ohkuma M."/>
        </authorList>
    </citation>
    <scope>NUCLEOTIDE SEQUENCE</scope>
    <source>
        <strain evidence="2">JCM 5016</strain>
    </source>
</reference>
<dbReference type="EMBL" id="BMWH01000004">
    <property type="protein sequence ID" value="GGZ80162.1"/>
    <property type="molecule type" value="Genomic_DNA"/>
</dbReference>
<dbReference type="Gene3D" id="1.20.120.1870">
    <property type="entry name" value="Fic/DOC protein, Fido domain"/>
    <property type="match status" value="1"/>
</dbReference>
<protein>
    <submittedName>
        <fullName evidence="2">Toxin Doc</fullName>
    </submittedName>
</protein>
<dbReference type="GO" id="GO:0016301">
    <property type="term" value="F:kinase activity"/>
    <property type="evidence" value="ECO:0007669"/>
    <property type="project" value="InterPro"/>
</dbReference>
<evidence type="ECO:0000313" key="3">
    <source>
        <dbReference type="Proteomes" id="UP000623010"/>
    </source>
</evidence>
<dbReference type="PANTHER" id="PTHR39426:SF1">
    <property type="entry name" value="HOMOLOGY TO DEATH-ON-CURING PROTEIN OF PHAGE P1"/>
    <property type="match status" value="1"/>
</dbReference>
<accession>A0A918R0E2</accession>
<dbReference type="PANTHER" id="PTHR39426">
    <property type="entry name" value="HOMOLOGY TO DEATH-ON-CURING PROTEIN OF PHAGE P1"/>
    <property type="match status" value="1"/>
</dbReference>
<keyword evidence="3" id="KW-1185">Reference proteome</keyword>
<dbReference type="AlphaFoldDB" id="A0A918R0E2"/>
<proteinExistence type="predicted"/>
<name>A0A918R0E2_9ACTN</name>
<sequence length="123" mass="13828">MPRYLTLAELLNLAERLGTREVRDYGLLDSALARPQSSVFGQDAYPDVWQKAAALMESIARNRALVDGNKRLAWYATWVFLHLNGHPLDAEFDVDEAERFVLDVCQGALDVPGIAARLPRFAR</sequence>
<organism evidence="2 3">
    <name type="scientific">Streptomyces echinoruber</name>
    <dbReference type="NCBI Taxonomy" id="68898"/>
    <lineage>
        <taxon>Bacteria</taxon>
        <taxon>Bacillati</taxon>
        <taxon>Actinomycetota</taxon>
        <taxon>Actinomycetes</taxon>
        <taxon>Kitasatosporales</taxon>
        <taxon>Streptomycetaceae</taxon>
        <taxon>Streptomyces</taxon>
    </lineage>
</organism>
<reference evidence="2" key="1">
    <citation type="journal article" date="2014" name="Int. J. Syst. Evol. Microbiol.">
        <title>Complete genome sequence of Corynebacterium casei LMG S-19264T (=DSM 44701T), isolated from a smear-ripened cheese.</title>
        <authorList>
            <consortium name="US DOE Joint Genome Institute (JGI-PGF)"/>
            <person name="Walter F."/>
            <person name="Albersmeier A."/>
            <person name="Kalinowski J."/>
            <person name="Ruckert C."/>
        </authorList>
    </citation>
    <scope>NUCLEOTIDE SEQUENCE</scope>
    <source>
        <strain evidence="2">JCM 5016</strain>
    </source>
</reference>